<dbReference type="AlphaFoldDB" id="E7QSL4"/>
<reference evidence="4" key="3">
    <citation type="submission" date="2016-11" db="EMBL/GenBank/DDBJ databases">
        <authorList>
            <person name="Jaros S."/>
            <person name="Januszkiewicz K."/>
            <person name="Wedrychowicz H."/>
        </authorList>
    </citation>
    <scope>NUCLEOTIDE SEQUENCE [LARGE SCALE GENOMIC DNA]</scope>
    <source>
        <strain evidence="4">DX253</strain>
    </source>
</reference>
<dbReference type="eggNOG" id="arCOG04614">
    <property type="taxonomic scope" value="Archaea"/>
</dbReference>
<feature type="region of interest" description="Disordered" evidence="1">
    <location>
        <begin position="105"/>
        <end position="125"/>
    </location>
</feature>
<dbReference type="InterPro" id="IPR012340">
    <property type="entry name" value="NA-bd_OB-fold"/>
</dbReference>
<dbReference type="RefSeq" id="WP_007979007.1">
    <property type="nucleotide sequence ID" value="NZ_AEMG01000007.1"/>
</dbReference>
<dbReference type="PANTHER" id="PTHR34075:SF5">
    <property type="entry name" value="BLR3430 PROTEIN"/>
    <property type="match status" value="1"/>
</dbReference>
<evidence type="ECO:0000313" key="4">
    <source>
        <dbReference type="EMBL" id="SHK05704.1"/>
    </source>
</evidence>
<dbReference type="InterPro" id="IPR002878">
    <property type="entry name" value="ChsH2_C"/>
</dbReference>
<evidence type="ECO:0000313" key="5">
    <source>
        <dbReference type="Proteomes" id="UP000003751"/>
    </source>
</evidence>
<keyword evidence="6" id="KW-1185">Reference proteome</keyword>
<dbReference type="STRING" id="797209.GCA_000376445_00512"/>
<protein>
    <recommendedName>
        <fullName evidence="2">ChsH2 C-terminal OB-fold domain-containing protein</fullName>
    </recommendedName>
</protein>
<dbReference type="SUPFAM" id="SSF50249">
    <property type="entry name" value="Nucleic acid-binding proteins"/>
    <property type="match status" value="1"/>
</dbReference>
<organism evidence="3 5">
    <name type="scientific">Haladaptatus paucihalophilus DX253</name>
    <dbReference type="NCBI Taxonomy" id="797209"/>
    <lineage>
        <taxon>Archaea</taxon>
        <taxon>Methanobacteriati</taxon>
        <taxon>Methanobacteriota</taxon>
        <taxon>Stenosarchaea group</taxon>
        <taxon>Halobacteria</taxon>
        <taxon>Halobacteriales</taxon>
        <taxon>Haladaptataceae</taxon>
        <taxon>Haladaptatus</taxon>
    </lineage>
</organism>
<feature type="domain" description="ChsH2 C-terminal OB-fold" evidence="2">
    <location>
        <begin position="40"/>
        <end position="94"/>
    </location>
</feature>
<dbReference type="OrthoDB" id="213852at2157"/>
<dbReference type="PATRIC" id="fig|797209.4.peg.1786"/>
<dbReference type="PANTHER" id="PTHR34075">
    <property type="entry name" value="BLR3430 PROTEIN"/>
    <property type="match status" value="1"/>
</dbReference>
<dbReference type="EMBL" id="FRAN01000001">
    <property type="protein sequence ID" value="SHK05704.1"/>
    <property type="molecule type" value="Genomic_DNA"/>
</dbReference>
<evidence type="ECO:0000313" key="6">
    <source>
        <dbReference type="Proteomes" id="UP000184203"/>
    </source>
</evidence>
<dbReference type="InterPro" id="IPR052513">
    <property type="entry name" value="Thioester_dehydratase-like"/>
</dbReference>
<evidence type="ECO:0000259" key="2">
    <source>
        <dbReference type="Pfam" id="PF01796"/>
    </source>
</evidence>
<reference evidence="6" key="2">
    <citation type="submission" date="2016-11" db="EMBL/GenBank/DDBJ databases">
        <authorList>
            <person name="Varghese N."/>
            <person name="Submissions S."/>
        </authorList>
    </citation>
    <scope>NUCLEOTIDE SEQUENCE [LARGE SCALE GENOMIC DNA]</scope>
    <source>
        <strain evidence="6">DX253</strain>
    </source>
</reference>
<evidence type="ECO:0000256" key="1">
    <source>
        <dbReference type="SAM" id="MobiDB-lite"/>
    </source>
</evidence>
<dbReference type="Proteomes" id="UP000003751">
    <property type="component" value="Unassembled WGS sequence"/>
</dbReference>
<dbReference type="EMBL" id="AEMG01000007">
    <property type="protein sequence ID" value="EFW92423.1"/>
    <property type="molecule type" value="Genomic_DNA"/>
</dbReference>
<dbReference type="Proteomes" id="UP000184203">
    <property type="component" value="Unassembled WGS sequence"/>
</dbReference>
<reference evidence="3 5" key="1">
    <citation type="journal article" date="2014" name="ISME J.">
        <title>Trehalose/2-sulfotrehalose biosynthesis and glycine-betaine uptake are widely spread mechanisms for osmoadaptation in the Halobacteriales.</title>
        <authorList>
            <person name="Youssef N.H."/>
            <person name="Savage-Ashlock K.N."/>
            <person name="McCully A.L."/>
            <person name="Luedtke B."/>
            <person name="Shaw E.I."/>
            <person name="Hoff W.D."/>
            <person name="Elshahed M.S."/>
        </authorList>
    </citation>
    <scope>NUCLEOTIDE SEQUENCE [LARGE SCALE GENOMIC DNA]</scope>
    <source>
        <strain evidence="3 5">DX253</strain>
    </source>
</reference>
<evidence type="ECO:0000313" key="3">
    <source>
        <dbReference type="EMBL" id="EFW92423.1"/>
    </source>
</evidence>
<gene>
    <name evidence="4" type="ORF">SAMN05444342_0426</name>
    <name evidence="3" type="ORF">ZOD2009_08948</name>
</gene>
<accession>E7QSL4</accession>
<name>E7QSL4_HALPU</name>
<proteinExistence type="predicted"/>
<sequence>MSGNSKFEAHRCPNGHLSYPGHPRCPECAEPQDETVDLTDRTAEVVTWTTSTATPPGVRQPNHIAIVEFDVDGDSVRAIGQLTTDGVEIGDEVRPIYADELRDPDAGIREKASQEWDGYRFEPVE</sequence>
<dbReference type="Pfam" id="PF01796">
    <property type="entry name" value="OB_ChsH2_C"/>
    <property type="match status" value="1"/>
</dbReference>